<feature type="compositionally biased region" description="Low complexity" evidence="1">
    <location>
        <begin position="318"/>
        <end position="354"/>
    </location>
</feature>
<evidence type="ECO:0000256" key="1">
    <source>
        <dbReference type="SAM" id="MobiDB-lite"/>
    </source>
</evidence>
<reference evidence="2" key="1">
    <citation type="submission" date="2021-02" db="EMBL/GenBank/DDBJ databases">
        <authorList>
            <person name="Nieuwenhuis M."/>
            <person name="Van De Peppel L.J.J."/>
        </authorList>
    </citation>
    <scope>NUCLEOTIDE SEQUENCE</scope>
    <source>
        <strain evidence="2">D49</strain>
    </source>
</reference>
<reference evidence="2" key="2">
    <citation type="submission" date="2021-10" db="EMBL/GenBank/DDBJ databases">
        <title>Phylogenomics reveals ancestral predisposition of the termite-cultivated fungus Termitomyces towards a domesticated lifestyle.</title>
        <authorList>
            <person name="Auxier B."/>
            <person name="Grum-Grzhimaylo A."/>
            <person name="Cardenas M.E."/>
            <person name="Lodge J.D."/>
            <person name="Laessoe T."/>
            <person name="Pedersen O."/>
            <person name="Smith M.E."/>
            <person name="Kuyper T.W."/>
            <person name="Franco-Molano E.A."/>
            <person name="Baroni T.J."/>
            <person name="Aanen D.K."/>
        </authorList>
    </citation>
    <scope>NUCLEOTIDE SEQUENCE</scope>
    <source>
        <strain evidence="2">D49</strain>
    </source>
</reference>
<feature type="non-terminal residue" evidence="2">
    <location>
        <position position="369"/>
    </location>
</feature>
<evidence type="ECO:0000313" key="3">
    <source>
        <dbReference type="Proteomes" id="UP000717328"/>
    </source>
</evidence>
<gene>
    <name evidence="2" type="ORF">H0H81_002788</name>
</gene>
<dbReference type="Proteomes" id="UP000717328">
    <property type="component" value="Unassembled WGS sequence"/>
</dbReference>
<feature type="region of interest" description="Disordered" evidence="1">
    <location>
        <begin position="295"/>
        <end position="369"/>
    </location>
</feature>
<keyword evidence="3" id="KW-1185">Reference proteome</keyword>
<sequence>KIVEIIESDKLKLNSEYRGAKSAAKKDELAEDLINNFHLFTPTPSPSPLATPSPSPPSTLSLPLQFNMAAPARHMPFRGQNSAPTLVTGSNGVPELARFFTDVKYLFEDCQINADADKKQHILRYLELQDSRLWESLPTFAAGTYATWKNEVRALYPGTSEERRYSVADLHILVGEWNMKVISNIVQLGEFHRAFLNISQFLMSHNRLSENKRDQAFRMAFTPDQWHQRNPSQLAAGRMAANAGTMLYEVNQVLSYDALPPPPPAVSAEEQIRLLHQEVLALRSGRKLAFNGVNVPRAPPVPRQPAAQPAPPAPAPAPTASALRPPALAPAAAPALAPAPAPAAARSSNAPNAADKGKGCADAPAPAPN</sequence>
<dbReference type="EMBL" id="JABCKI010006539">
    <property type="protein sequence ID" value="KAG5634232.1"/>
    <property type="molecule type" value="Genomic_DNA"/>
</dbReference>
<dbReference type="AlphaFoldDB" id="A0A9P7FM04"/>
<organism evidence="2 3">
    <name type="scientific">Sphagnurus paluster</name>
    <dbReference type="NCBI Taxonomy" id="117069"/>
    <lineage>
        <taxon>Eukaryota</taxon>
        <taxon>Fungi</taxon>
        <taxon>Dikarya</taxon>
        <taxon>Basidiomycota</taxon>
        <taxon>Agaricomycotina</taxon>
        <taxon>Agaricomycetes</taxon>
        <taxon>Agaricomycetidae</taxon>
        <taxon>Agaricales</taxon>
        <taxon>Tricholomatineae</taxon>
        <taxon>Lyophyllaceae</taxon>
        <taxon>Sphagnurus</taxon>
    </lineage>
</organism>
<dbReference type="OrthoDB" id="3252634at2759"/>
<comment type="caution">
    <text evidence="2">The sequence shown here is derived from an EMBL/GenBank/DDBJ whole genome shotgun (WGS) entry which is preliminary data.</text>
</comment>
<name>A0A9P7FM04_9AGAR</name>
<proteinExistence type="predicted"/>
<evidence type="ECO:0000313" key="2">
    <source>
        <dbReference type="EMBL" id="KAG5634232.1"/>
    </source>
</evidence>
<accession>A0A9P7FM04</accession>
<protein>
    <submittedName>
        <fullName evidence="2">Uncharacterized protein</fullName>
    </submittedName>
</protein>
<feature type="compositionally biased region" description="Pro residues" evidence="1">
    <location>
        <begin position="297"/>
        <end position="317"/>
    </location>
</feature>